<keyword evidence="3" id="KW-1185">Reference proteome</keyword>
<accession>A0A182V9H7</accession>
<reference evidence="2" key="1">
    <citation type="submission" date="2020-05" db="UniProtKB">
        <authorList>
            <consortium name="EnsemblMetazoa"/>
        </authorList>
    </citation>
    <scope>IDENTIFICATION</scope>
    <source>
        <strain evidence="2">MAF</strain>
    </source>
</reference>
<evidence type="ECO:0000313" key="3">
    <source>
        <dbReference type="Proteomes" id="UP000075903"/>
    </source>
</evidence>
<keyword evidence="1" id="KW-0472">Membrane</keyword>
<sequence length="110" mass="11683">MAVVAQCAVRKVARAQTQRATAGIERLSKQNGAEGRISRMPSCTLAMGGKRSLVIGSWLLLPLLLQGWLLLVVSMQTADAINYWSSSGGSLASASRIIVSSLREILPSLS</sequence>
<dbReference type="Proteomes" id="UP000075903">
    <property type="component" value="Unassembled WGS sequence"/>
</dbReference>
<feature type="transmembrane region" description="Helical" evidence="1">
    <location>
        <begin position="55"/>
        <end position="73"/>
    </location>
</feature>
<dbReference type="EnsemblMetazoa" id="AMEM011149-RA">
    <property type="protein sequence ID" value="AMEM011149-PA"/>
    <property type="gene ID" value="AMEM011149"/>
</dbReference>
<keyword evidence="1" id="KW-1133">Transmembrane helix</keyword>
<evidence type="ECO:0000256" key="1">
    <source>
        <dbReference type="SAM" id="Phobius"/>
    </source>
</evidence>
<evidence type="ECO:0000313" key="2">
    <source>
        <dbReference type="EnsemblMetazoa" id="AMEM011149-PA"/>
    </source>
</evidence>
<dbReference type="AlphaFoldDB" id="A0A182V9H7"/>
<organism evidence="2 3">
    <name type="scientific">Anopheles merus</name>
    <name type="common">Mosquito</name>
    <dbReference type="NCBI Taxonomy" id="30066"/>
    <lineage>
        <taxon>Eukaryota</taxon>
        <taxon>Metazoa</taxon>
        <taxon>Ecdysozoa</taxon>
        <taxon>Arthropoda</taxon>
        <taxon>Hexapoda</taxon>
        <taxon>Insecta</taxon>
        <taxon>Pterygota</taxon>
        <taxon>Neoptera</taxon>
        <taxon>Endopterygota</taxon>
        <taxon>Diptera</taxon>
        <taxon>Nematocera</taxon>
        <taxon>Culicoidea</taxon>
        <taxon>Culicidae</taxon>
        <taxon>Anophelinae</taxon>
        <taxon>Anopheles</taxon>
    </lineage>
</organism>
<dbReference type="VEuPathDB" id="VectorBase:AMEM011149"/>
<keyword evidence="1" id="KW-0812">Transmembrane</keyword>
<proteinExistence type="predicted"/>
<name>A0A182V9H7_ANOME</name>
<protein>
    <submittedName>
        <fullName evidence="2">Uncharacterized protein</fullName>
    </submittedName>
</protein>